<comment type="caution">
    <text evidence="6">The sequence shown here is derived from an EMBL/GenBank/DDBJ whole genome shotgun (WGS) entry which is preliminary data.</text>
</comment>
<dbReference type="PANTHER" id="PTHR43420:SF44">
    <property type="entry name" value="ACETYLTRANSFERASE YPEA"/>
    <property type="match status" value="1"/>
</dbReference>
<feature type="domain" description="N-acetyltransferase" evidence="5">
    <location>
        <begin position="3"/>
        <end position="152"/>
    </location>
</feature>
<keyword evidence="6" id="KW-0689">Ribosomal protein</keyword>
<dbReference type="InterPro" id="IPR050680">
    <property type="entry name" value="YpeA/RimI_acetyltransf"/>
</dbReference>
<dbReference type="GO" id="GO:0005840">
    <property type="term" value="C:ribosome"/>
    <property type="evidence" value="ECO:0007669"/>
    <property type="project" value="UniProtKB-KW"/>
</dbReference>
<evidence type="ECO:0000256" key="2">
    <source>
        <dbReference type="ARBA" id="ARBA00022490"/>
    </source>
</evidence>
<dbReference type="PANTHER" id="PTHR43420">
    <property type="entry name" value="ACETYLTRANSFERASE"/>
    <property type="match status" value="1"/>
</dbReference>
<evidence type="ECO:0000256" key="1">
    <source>
        <dbReference type="ARBA" id="ARBA00005395"/>
    </source>
</evidence>
<sequence length="169" mass="18472">MEYLIVPMEPQHLDACVEIERTAQDPWNAAQLAEELSCQMEGGASRIYLAVEPSTQQVVGLAAWQLAGDEASLNTLTVDPAHRRRGIGRQLLRQSLALLAQQGAAYAFLEVRHSNLAAQGLYESVGFSVQGLRQNFYSAPREDALVMSCDGVQSFISAQQEADDVYTGN</sequence>
<dbReference type="Proteomes" id="UP000713596">
    <property type="component" value="Unassembled WGS sequence"/>
</dbReference>
<name>A0A948T1P1_9FIRM</name>
<keyword evidence="3" id="KW-0808">Transferase</keyword>
<dbReference type="Pfam" id="PF00583">
    <property type="entry name" value="Acetyltransf_1"/>
    <property type="match status" value="1"/>
</dbReference>
<reference evidence="6" key="1">
    <citation type="journal article" date="2021" name="PeerJ">
        <title>Extensive microbial diversity within the chicken gut microbiome revealed by metagenomics and culture.</title>
        <authorList>
            <person name="Gilroy R."/>
            <person name="Ravi A."/>
            <person name="Getino M."/>
            <person name="Pursley I."/>
            <person name="Horton D.L."/>
            <person name="Alikhan N.F."/>
            <person name="Baker D."/>
            <person name="Gharbi K."/>
            <person name="Hall N."/>
            <person name="Watson M."/>
            <person name="Adriaenssens E.M."/>
            <person name="Foster-Nyarko E."/>
            <person name="Jarju S."/>
            <person name="Secka A."/>
            <person name="Antonio M."/>
            <person name="Oren A."/>
            <person name="Chaudhuri R.R."/>
            <person name="La Ragione R."/>
            <person name="Hildebrand F."/>
            <person name="Pallen M.J."/>
        </authorList>
    </citation>
    <scope>NUCLEOTIDE SEQUENCE</scope>
    <source>
        <strain evidence="6">B5_2728</strain>
    </source>
</reference>
<keyword evidence="2" id="KW-0963">Cytoplasm</keyword>
<dbReference type="SUPFAM" id="SSF55729">
    <property type="entry name" value="Acyl-CoA N-acyltransferases (Nat)"/>
    <property type="match status" value="1"/>
</dbReference>
<gene>
    <name evidence="6" type="primary">rimI</name>
    <name evidence="6" type="ORF">H9882_00790</name>
</gene>
<evidence type="ECO:0000259" key="5">
    <source>
        <dbReference type="PROSITE" id="PS51186"/>
    </source>
</evidence>
<dbReference type="NCBIfam" id="TIGR01575">
    <property type="entry name" value="rimI"/>
    <property type="match status" value="1"/>
</dbReference>
<evidence type="ECO:0000313" key="6">
    <source>
        <dbReference type="EMBL" id="MBU3805429.1"/>
    </source>
</evidence>
<dbReference type="Gene3D" id="3.40.630.30">
    <property type="match status" value="1"/>
</dbReference>
<accession>A0A948T1P1</accession>
<dbReference type="InterPro" id="IPR006464">
    <property type="entry name" value="AcTrfase_RimI/Ard1"/>
</dbReference>
<evidence type="ECO:0000313" key="7">
    <source>
        <dbReference type="Proteomes" id="UP000713596"/>
    </source>
</evidence>
<dbReference type="GO" id="GO:0008080">
    <property type="term" value="F:N-acetyltransferase activity"/>
    <property type="evidence" value="ECO:0007669"/>
    <property type="project" value="InterPro"/>
</dbReference>
<dbReference type="EMBL" id="JAHLFP010000006">
    <property type="protein sequence ID" value="MBU3805429.1"/>
    <property type="molecule type" value="Genomic_DNA"/>
</dbReference>
<dbReference type="AlphaFoldDB" id="A0A948T1P1"/>
<dbReference type="PROSITE" id="PS51186">
    <property type="entry name" value="GNAT"/>
    <property type="match status" value="1"/>
</dbReference>
<dbReference type="InterPro" id="IPR016181">
    <property type="entry name" value="Acyl_CoA_acyltransferase"/>
</dbReference>
<evidence type="ECO:0000256" key="4">
    <source>
        <dbReference type="ARBA" id="ARBA00023315"/>
    </source>
</evidence>
<evidence type="ECO:0000256" key="3">
    <source>
        <dbReference type="ARBA" id="ARBA00022679"/>
    </source>
</evidence>
<keyword evidence="4" id="KW-0012">Acyltransferase</keyword>
<dbReference type="CDD" id="cd04301">
    <property type="entry name" value="NAT_SF"/>
    <property type="match status" value="1"/>
</dbReference>
<protein>
    <submittedName>
        <fullName evidence="6">Ribosomal protein S18-alanine N-acetyltransferase</fullName>
    </submittedName>
</protein>
<reference evidence="6" key="2">
    <citation type="submission" date="2021-04" db="EMBL/GenBank/DDBJ databases">
        <authorList>
            <person name="Gilroy R."/>
        </authorList>
    </citation>
    <scope>NUCLEOTIDE SEQUENCE</scope>
    <source>
        <strain evidence="6">B5_2728</strain>
    </source>
</reference>
<proteinExistence type="inferred from homology"/>
<dbReference type="InterPro" id="IPR000182">
    <property type="entry name" value="GNAT_dom"/>
</dbReference>
<comment type="similarity">
    <text evidence="1">Belongs to the acetyltransferase family. RimI subfamily.</text>
</comment>
<organism evidence="6 7">
    <name type="scientific">Candidatus Allofournierella pullistercoris</name>
    <dbReference type="NCBI Taxonomy" id="2838597"/>
    <lineage>
        <taxon>Bacteria</taxon>
        <taxon>Bacillati</taxon>
        <taxon>Bacillota</taxon>
        <taxon>Clostridia</taxon>
        <taxon>Eubacteriales</taxon>
        <taxon>Oscillospiraceae</taxon>
        <taxon>Allofournierella</taxon>
    </lineage>
</organism>
<keyword evidence="6" id="KW-0687">Ribonucleoprotein</keyword>